<dbReference type="PANTHER" id="PTHR11760:SF19">
    <property type="entry name" value="SMALL RIBOSOMAL SUBUNIT PROTEIN US3C"/>
    <property type="match status" value="1"/>
</dbReference>
<dbReference type="GO" id="GO:0003735">
    <property type="term" value="F:structural constituent of ribosome"/>
    <property type="evidence" value="ECO:0007669"/>
    <property type="project" value="InterPro"/>
</dbReference>
<dbReference type="CDD" id="cd02412">
    <property type="entry name" value="KH-II_30S_S3"/>
    <property type="match status" value="1"/>
</dbReference>
<organism evidence="11 12">
    <name type="scientific">Candidatus Uzinura diaspidicola str. ASNER</name>
    <dbReference type="NCBI Taxonomy" id="1133592"/>
    <lineage>
        <taxon>Bacteria</taxon>
        <taxon>Pseudomonadati</taxon>
        <taxon>Bacteroidota</taxon>
        <taxon>Flavobacteriia</taxon>
        <taxon>Flavobacteriales</taxon>
        <taxon>Candidatus Uzinura</taxon>
    </lineage>
</organism>
<dbReference type="Gene3D" id="3.30.300.20">
    <property type="match status" value="1"/>
</dbReference>
<dbReference type="InterPro" id="IPR057258">
    <property type="entry name" value="Ribosomal_uS3"/>
</dbReference>
<evidence type="ECO:0000256" key="2">
    <source>
        <dbReference type="ARBA" id="ARBA00022730"/>
    </source>
</evidence>
<dbReference type="Pfam" id="PF00189">
    <property type="entry name" value="Ribosomal_S3_C"/>
    <property type="match status" value="1"/>
</dbReference>
<dbReference type="PROSITE" id="PS50823">
    <property type="entry name" value="KH_TYPE_2"/>
    <property type="match status" value="1"/>
</dbReference>
<evidence type="ECO:0000256" key="7">
    <source>
        <dbReference type="ARBA" id="ARBA00035257"/>
    </source>
</evidence>
<dbReference type="AlphaFoldDB" id="L7VMY3"/>
<evidence type="ECO:0000256" key="9">
    <source>
        <dbReference type="RuleBase" id="RU003624"/>
    </source>
</evidence>
<keyword evidence="5 8" id="KW-0687">Ribonucleoprotein</keyword>
<gene>
    <name evidence="8 11" type="primary">rpsC</name>
    <name evidence="11" type="ORF">ASNER_157</name>
</gene>
<dbReference type="InterPro" id="IPR004087">
    <property type="entry name" value="KH_dom"/>
</dbReference>
<dbReference type="InterPro" id="IPR018280">
    <property type="entry name" value="Ribosomal_uS3_CS"/>
</dbReference>
<proteinExistence type="inferred from homology"/>
<accession>L7VMY3</accession>
<keyword evidence="3 8" id="KW-0694">RNA-binding</keyword>
<comment type="similarity">
    <text evidence="1 8 9">Belongs to the universal ribosomal protein uS3 family.</text>
</comment>
<dbReference type="FunFam" id="3.30.300.20:FF:000001">
    <property type="entry name" value="30S ribosomal protein S3"/>
    <property type="match status" value="1"/>
</dbReference>
<dbReference type="SUPFAM" id="SSF54821">
    <property type="entry name" value="Ribosomal protein S3 C-terminal domain"/>
    <property type="match status" value="1"/>
</dbReference>
<keyword evidence="12" id="KW-1185">Reference proteome</keyword>
<dbReference type="GO" id="GO:0019843">
    <property type="term" value="F:rRNA binding"/>
    <property type="evidence" value="ECO:0007669"/>
    <property type="project" value="UniProtKB-UniRule"/>
</dbReference>
<evidence type="ECO:0000259" key="10">
    <source>
        <dbReference type="PROSITE" id="PS50823"/>
    </source>
</evidence>
<evidence type="ECO:0000313" key="12">
    <source>
        <dbReference type="Proteomes" id="UP000011174"/>
    </source>
</evidence>
<dbReference type="KEGG" id="udi:ASNER_157"/>
<dbReference type="EMBL" id="CP003263">
    <property type="protein sequence ID" value="AGC66918.1"/>
    <property type="molecule type" value="Genomic_DNA"/>
</dbReference>
<evidence type="ECO:0000256" key="4">
    <source>
        <dbReference type="ARBA" id="ARBA00022980"/>
    </source>
</evidence>
<keyword evidence="2 8" id="KW-0699">rRNA-binding</keyword>
<dbReference type="InterPro" id="IPR001351">
    <property type="entry name" value="Ribosomal_uS3_C"/>
</dbReference>
<dbReference type="Proteomes" id="UP000011174">
    <property type="component" value="Chromosome"/>
</dbReference>
<feature type="domain" description="KH type-2" evidence="10">
    <location>
        <begin position="38"/>
        <end position="106"/>
    </location>
</feature>
<dbReference type="STRING" id="1133592.ASNER_157"/>
<dbReference type="SUPFAM" id="SSF54814">
    <property type="entry name" value="Prokaryotic type KH domain (KH-domain type II)"/>
    <property type="match status" value="1"/>
</dbReference>
<dbReference type="InterPro" id="IPR009019">
    <property type="entry name" value="KH_sf_prok-type"/>
</dbReference>
<reference evidence="11 12" key="1">
    <citation type="journal article" date="2013" name="Environ. Microbiol.">
        <title>The nutrient supplying capabilities of Uzinura, an endosymbiont of armoured scale insects.</title>
        <authorList>
            <person name="Sabree Z.L."/>
            <person name="Huang C.Y."/>
            <person name="Okusu A."/>
            <person name="Moran N.A."/>
            <person name="Normark B.B."/>
        </authorList>
    </citation>
    <scope>NUCLEOTIDE SEQUENCE [LARGE SCALE GENOMIC DNA]</scope>
    <source>
        <strain evidence="11 12">ASNER</strain>
    </source>
</reference>
<evidence type="ECO:0000256" key="8">
    <source>
        <dbReference type="HAMAP-Rule" id="MF_01309"/>
    </source>
</evidence>
<evidence type="ECO:0000256" key="6">
    <source>
        <dbReference type="ARBA" id="ARBA00024998"/>
    </source>
</evidence>
<evidence type="ECO:0000256" key="3">
    <source>
        <dbReference type="ARBA" id="ARBA00022884"/>
    </source>
</evidence>
<evidence type="ECO:0000256" key="1">
    <source>
        <dbReference type="ARBA" id="ARBA00010761"/>
    </source>
</evidence>
<dbReference type="InterPro" id="IPR015946">
    <property type="entry name" value="KH_dom-like_a/b"/>
</dbReference>
<dbReference type="GO" id="GO:0006412">
    <property type="term" value="P:translation"/>
    <property type="evidence" value="ECO:0007669"/>
    <property type="project" value="UniProtKB-UniRule"/>
</dbReference>
<dbReference type="GO" id="GO:0022627">
    <property type="term" value="C:cytosolic small ribosomal subunit"/>
    <property type="evidence" value="ECO:0007669"/>
    <property type="project" value="TreeGrafter"/>
</dbReference>
<dbReference type="InterPro" id="IPR005704">
    <property type="entry name" value="Ribosomal_uS3_bac-typ"/>
</dbReference>
<sequence length="238" mass="27520">MGHKINPISNRLGFIKGWYSNWFGGKNYGERIKEDYEIRRYIEENFSKAILSRIYIERTLKFITITITTSRPGIIIGKGGKQVDEMIKKIKKITNKEIQINIFEIHHRTLDALLLANNLAIKISNRVFYKKAIKNAINDAYFRMDAEGIKVQVSGRINGVEMARTESYKEGSIPLSTLRADIDYASAEANTSYGIIGIKVWIMKGEIYQKRKNLYSMFSMLGFIKKRKKNKIYKNVTT</sequence>
<dbReference type="PROSITE" id="PS00548">
    <property type="entry name" value="RIBOSOMAL_S3"/>
    <property type="match status" value="1"/>
</dbReference>
<comment type="function">
    <text evidence="6 8">Binds the lower part of the 30S subunit head. Binds mRNA in the 70S ribosome, positioning it for translation.</text>
</comment>
<dbReference type="SMART" id="SM00322">
    <property type="entry name" value="KH"/>
    <property type="match status" value="1"/>
</dbReference>
<comment type="subunit">
    <text evidence="8">Part of the 30S ribosomal subunit. Forms a tight complex with proteins S10 and S14.</text>
</comment>
<dbReference type="HAMAP" id="MF_01309_B">
    <property type="entry name" value="Ribosomal_uS3_B"/>
    <property type="match status" value="1"/>
</dbReference>
<dbReference type="Gene3D" id="3.30.1140.32">
    <property type="entry name" value="Ribosomal protein S3, C-terminal domain"/>
    <property type="match status" value="1"/>
</dbReference>
<name>L7VMY3_9FLAO</name>
<dbReference type="GO" id="GO:0003729">
    <property type="term" value="F:mRNA binding"/>
    <property type="evidence" value="ECO:0007669"/>
    <property type="project" value="UniProtKB-UniRule"/>
</dbReference>
<evidence type="ECO:0000313" key="11">
    <source>
        <dbReference type="EMBL" id="AGC66918.1"/>
    </source>
</evidence>
<dbReference type="HOGENOM" id="CLU_058591_0_2_10"/>
<keyword evidence="4 8" id="KW-0689">Ribosomal protein</keyword>
<dbReference type="OrthoDB" id="9806396at2"/>
<evidence type="ECO:0000256" key="5">
    <source>
        <dbReference type="ARBA" id="ARBA00023274"/>
    </source>
</evidence>
<dbReference type="InterPro" id="IPR036419">
    <property type="entry name" value="Ribosomal_S3_C_sf"/>
</dbReference>
<dbReference type="PATRIC" id="fig|1133592.3.peg.144"/>
<dbReference type="Pfam" id="PF07650">
    <property type="entry name" value="KH_2"/>
    <property type="match status" value="1"/>
</dbReference>
<dbReference type="PANTHER" id="PTHR11760">
    <property type="entry name" value="30S/40S RIBOSOMAL PROTEIN S3"/>
    <property type="match status" value="1"/>
</dbReference>
<dbReference type="InterPro" id="IPR004044">
    <property type="entry name" value="KH_dom_type_2"/>
</dbReference>
<protein>
    <recommendedName>
        <fullName evidence="7 8">Small ribosomal subunit protein uS3</fullName>
    </recommendedName>
</protein>
<dbReference type="NCBIfam" id="TIGR01009">
    <property type="entry name" value="rpsC_bact"/>
    <property type="match status" value="1"/>
</dbReference>